<evidence type="ECO:0000256" key="5">
    <source>
        <dbReference type="RuleBase" id="RU367021"/>
    </source>
</evidence>
<accession>A0A1M6SP08</accession>
<dbReference type="EMBL" id="FQZY01000051">
    <property type="protein sequence ID" value="SHK46370.1"/>
    <property type="molecule type" value="Genomic_DNA"/>
</dbReference>
<evidence type="ECO:0000256" key="1">
    <source>
        <dbReference type="ARBA" id="ARBA00007274"/>
    </source>
</evidence>
<proteinExistence type="inferred from homology"/>
<keyword evidence="2 5" id="KW-0808">Transferase</keyword>
<dbReference type="InterPro" id="IPR039369">
    <property type="entry name" value="LacA-like"/>
</dbReference>
<keyword evidence="4 5" id="KW-0012">Acyltransferase</keyword>
<reference evidence="7 8" key="1">
    <citation type="submission" date="2016-11" db="EMBL/GenBank/DDBJ databases">
        <authorList>
            <person name="Jaros S."/>
            <person name="Januszkiewicz K."/>
            <person name="Wedrychowicz H."/>
        </authorList>
    </citation>
    <scope>NUCLEOTIDE SEQUENCE [LARGE SCALE GENOMIC DNA]</scope>
    <source>
        <strain evidence="7 8">DSM 15480</strain>
    </source>
</reference>
<evidence type="ECO:0000256" key="3">
    <source>
        <dbReference type="ARBA" id="ARBA00022737"/>
    </source>
</evidence>
<dbReference type="PANTHER" id="PTHR43017:SF1">
    <property type="entry name" value="ACETYLTRANSFERASE YJL218W-RELATED"/>
    <property type="match status" value="1"/>
</dbReference>
<dbReference type="InterPro" id="IPR024688">
    <property type="entry name" value="Mac_dom"/>
</dbReference>
<dbReference type="InterPro" id="IPR018357">
    <property type="entry name" value="Hexapep_transf_CS"/>
</dbReference>
<dbReference type="GO" id="GO:0008870">
    <property type="term" value="F:galactoside O-acetyltransferase activity"/>
    <property type="evidence" value="ECO:0007669"/>
    <property type="project" value="TreeGrafter"/>
</dbReference>
<sequence length="218" mass="24933">MNLEERIQNGMLFYESGHKSPENQEIEKRLDKERKHCKEMMFDYNHCRPGNQEERQSILKKLLGSCGEHIFIEDGVHMSYGSHVFLEEHFYANFNLTIIDDGEVYIGDRTMIGPNVTICTTGHPIDPTYRDMVAHYSIPIHIGKNVWIGSNSVILPGVTIGDNTVIGAGSIVTRDIPENVVAVGNPCRILRTIEEKDKEYYFRDLKVDEPYTSRQGNE</sequence>
<dbReference type="InterPro" id="IPR001451">
    <property type="entry name" value="Hexapep"/>
</dbReference>
<keyword evidence="8" id="KW-1185">Reference proteome</keyword>
<dbReference type="Pfam" id="PF00132">
    <property type="entry name" value="Hexapep"/>
    <property type="match status" value="1"/>
</dbReference>
<dbReference type="STRING" id="1121950.SAMN02745243_02995"/>
<dbReference type="Gene3D" id="2.160.10.10">
    <property type="entry name" value="Hexapeptide repeat proteins"/>
    <property type="match status" value="1"/>
</dbReference>
<dbReference type="CDD" id="cd03357">
    <property type="entry name" value="LbH_MAT_GAT"/>
    <property type="match status" value="1"/>
</dbReference>
<feature type="domain" description="Maltose/galactoside acetyltransferase" evidence="6">
    <location>
        <begin position="4"/>
        <end position="68"/>
    </location>
</feature>
<dbReference type="Pfam" id="PF12464">
    <property type="entry name" value="Mac"/>
    <property type="match status" value="1"/>
</dbReference>
<dbReference type="AlphaFoldDB" id="A0A1M6SP08"/>
<dbReference type="FunFam" id="2.160.10.10:FF:000025">
    <property type="entry name" value="Hexapeptide-repeat containing-acetyltransferase"/>
    <property type="match status" value="1"/>
</dbReference>
<dbReference type="EC" id="2.3.1.-" evidence="5"/>
<dbReference type="PANTHER" id="PTHR43017">
    <property type="entry name" value="GALACTOSIDE O-ACETYLTRANSFERASE"/>
    <property type="match status" value="1"/>
</dbReference>
<protein>
    <recommendedName>
        <fullName evidence="5">Acetyltransferase</fullName>
        <ecNumber evidence="5">2.3.1.-</ecNumber>
    </recommendedName>
</protein>
<comment type="similarity">
    <text evidence="1 5">Belongs to the transferase hexapeptide repeat family.</text>
</comment>
<dbReference type="SUPFAM" id="SSF51161">
    <property type="entry name" value="Trimeric LpxA-like enzymes"/>
    <property type="match status" value="1"/>
</dbReference>
<evidence type="ECO:0000259" key="6">
    <source>
        <dbReference type="SMART" id="SM01266"/>
    </source>
</evidence>
<evidence type="ECO:0000256" key="4">
    <source>
        <dbReference type="ARBA" id="ARBA00023315"/>
    </source>
</evidence>
<keyword evidence="3" id="KW-0677">Repeat</keyword>
<evidence type="ECO:0000313" key="7">
    <source>
        <dbReference type="EMBL" id="SHK46370.1"/>
    </source>
</evidence>
<dbReference type="Proteomes" id="UP000184301">
    <property type="component" value="Unassembled WGS sequence"/>
</dbReference>
<dbReference type="SMART" id="SM01266">
    <property type="entry name" value="Mac"/>
    <property type="match status" value="1"/>
</dbReference>
<organism evidence="7 8">
    <name type="scientific">Hespellia stercorisuis DSM 15480</name>
    <dbReference type="NCBI Taxonomy" id="1121950"/>
    <lineage>
        <taxon>Bacteria</taxon>
        <taxon>Bacillati</taxon>
        <taxon>Bacillota</taxon>
        <taxon>Clostridia</taxon>
        <taxon>Lachnospirales</taxon>
        <taxon>Lachnospiraceae</taxon>
        <taxon>Hespellia</taxon>
    </lineage>
</organism>
<dbReference type="OrthoDB" id="9801697at2"/>
<evidence type="ECO:0000313" key="8">
    <source>
        <dbReference type="Proteomes" id="UP000184301"/>
    </source>
</evidence>
<evidence type="ECO:0000256" key="2">
    <source>
        <dbReference type="ARBA" id="ARBA00022679"/>
    </source>
</evidence>
<gene>
    <name evidence="7" type="ORF">SAMN02745243_02995</name>
</gene>
<name>A0A1M6SP08_9FIRM</name>
<dbReference type="RefSeq" id="WP_073111902.1">
    <property type="nucleotide sequence ID" value="NZ_FQZY01000051.1"/>
</dbReference>
<dbReference type="InterPro" id="IPR011004">
    <property type="entry name" value="Trimer_LpxA-like_sf"/>
</dbReference>
<dbReference type="PROSITE" id="PS00101">
    <property type="entry name" value="HEXAPEP_TRANSFERASES"/>
    <property type="match status" value="1"/>
</dbReference>